<sequence>MKDERSHSMSTLSELRTKASVIITPLFFKEHPILAAAVPRIPESNYKRPPDESESRVGHLRRIECASYKTAAASDTNCIGFSANSKGGAPAANGVSVVATFTQQ</sequence>
<protein>
    <submittedName>
        <fullName evidence="1">Uncharacterized protein</fullName>
    </submittedName>
</protein>
<keyword evidence="2" id="KW-1185">Reference proteome</keyword>
<evidence type="ECO:0000313" key="2">
    <source>
        <dbReference type="Proteomes" id="UP000299102"/>
    </source>
</evidence>
<comment type="caution">
    <text evidence="1">The sequence shown here is derived from an EMBL/GenBank/DDBJ whole genome shotgun (WGS) entry which is preliminary data.</text>
</comment>
<organism evidence="1 2">
    <name type="scientific">Eumeta variegata</name>
    <name type="common">Bagworm moth</name>
    <name type="synonym">Eumeta japonica</name>
    <dbReference type="NCBI Taxonomy" id="151549"/>
    <lineage>
        <taxon>Eukaryota</taxon>
        <taxon>Metazoa</taxon>
        <taxon>Ecdysozoa</taxon>
        <taxon>Arthropoda</taxon>
        <taxon>Hexapoda</taxon>
        <taxon>Insecta</taxon>
        <taxon>Pterygota</taxon>
        <taxon>Neoptera</taxon>
        <taxon>Endopterygota</taxon>
        <taxon>Lepidoptera</taxon>
        <taxon>Glossata</taxon>
        <taxon>Ditrysia</taxon>
        <taxon>Tineoidea</taxon>
        <taxon>Psychidae</taxon>
        <taxon>Oiketicinae</taxon>
        <taxon>Eumeta</taxon>
    </lineage>
</organism>
<dbReference type="Proteomes" id="UP000299102">
    <property type="component" value="Unassembled WGS sequence"/>
</dbReference>
<reference evidence="1 2" key="1">
    <citation type="journal article" date="2019" name="Commun. Biol.">
        <title>The bagworm genome reveals a unique fibroin gene that provides high tensile strength.</title>
        <authorList>
            <person name="Kono N."/>
            <person name="Nakamura H."/>
            <person name="Ohtoshi R."/>
            <person name="Tomita M."/>
            <person name="Numata K."/>
            <person name="Arakawa K."/>
        </authorList>
    </citation>
    <scope>NUCLEOTIDE SEQUENCE [LARGE SCALE GENOMIC DNA]</scope>
</reference>
<name>A0A4C1XBE3_EUMVA</name>
<dbReference type="AlphaFoldDB" id="A0A4C1XBE3"/>
<evidence type="ECO:0000313" key="1">
    <source>
        <dbReference type="EMBL" id="GBP59734.1"/>
    </source>
</evidence>
<dbReference type="EMBL" id="BGZK01000769">
    <property type="protein sequence ID" value="GBP59734.1"/>
    <property type="molecule type" value="Genomic_DNA"/>
</dbReference>
<gene>
    <name evidence="1" type="ORF">EVAR_36519_1</name>
</gene>
<proteinExistence type="predicted"/>
<accession>A0A4C1XBE3</accession>